<feature type="compositionally biased region" description="Basic residues" evidence="1">
    <location>
        <begin position="1"/>
        <end position="15"/>
    </location>
</feature>
<evidence type="ECO:0000313" key="3">
    <source>
        <dbReference type="Proteomes" id="UP000828390"/>
    </source>
</evidence>
<evidence type="ECO:0000256" key="1">
    <source>
        <dbReference type="SAM" id="MobiDB-lite"/>
    </source>
</evidence>
<protein>
    <submittedName>
        <fullName evidence="2">Uncharacterized protein</fullName>
    </submittedName>
</protein>
<gene>
    <name evidence="2" type="ORF">DPMN_083218</name>
</gene>
<organism evidence="2 3">
    <name type="scientific">Dreissena polymorpha</name>
    <name type="common">Zebra mussel</name>
    <name type="synonym">Mytilus polymorpha</name>
    <dbReference type="NCBI Taxonomy" id="45954"/>
    <lineage>
        <taxon>Eukaryota</taxon>
        <taxon>Metazoa</taxon>
        <taxon>Spiralia</taxon>
        <taxon>Lophotrochozoa</taxon>
        <taxon>Mollusca</taxon>
        <taxon>Bivalvia</taxon>
        <taxon>Autobranchia</taxon>
        <taxon>Heteroconchia</taxon>
        <taxon>Euheterodonta</taxon>
        <taxon>Imparidentia</taxon>
        <taxon>Neoheterodontei</taxon>
        <taxon>Myida</taxon>
        <taxon>Dreissenoidea</taxon>
        <taxon>Dreissenidae</taxon>
        <taxon>Dreissena</taxon>
    </lineage>
</organism>
<reference evidence="2" key="2">
    <citation type="submission" date="2020-11" db="EMBL/GenBank/DDBJ databases">
        <authorList>
            <person name="McCartney M.A."/>
            <person name="Auch B."/>
            <person name="Kono T."/>
            <person name="Mallez S."/>
            <person name="Becker A."/>
            <person name="Gohl D.M."/>
            <person name="Silverstein K.A.T."/>
            <person name="Koren S."/>
            <person name="Bechman K.B."/>
            <person name="Herman A."/>
            <person name="Abrahante J.E."/>
            <person name="Garbe J."/>
        </authorList>
    </citation>
    <scope>NUCLEOTIDE SEQUENCE</scope>
    <source>
        <strain evidence="2">Duluth1</strain>
        <tissue evidence="2">Whole animal</tissue>
    </source>
</reference>
<dbReference type="Proteomes" id="UP000828390">
    <property type="component" value="Unassembled WGS sequence"/>
</dbReference>
<feature type="region of interest" description="Disordered" evidence="1">
    <location>
        <begin position="1"/>
        <end position="32"/>
    </location>
</feature>
<comment type="caution">
    <text evidence="2">The sequence shown here is derived from an EMBL/GenBank/DDBJ whole genome shotgun (WGS) entry which is preliminary data.</text>
</comment>
<feature type="compositionally biased region" description="Polar residues" evidence="1">
    <location>
        <begin position="16"/>
        <end position="28"/>
    </location>
</feature>
<proteinExistence type="predicted"/>
<reference evidence="2" key="1">
    <citation type="journal article" date="2019" name="bioRxiv">
        <title>The Genome of the Zebra Mussel, Dreissena polymorpha: A Resource for Invasive Species Research.</title>
        <authorList>
            <person name="McCartney M.A."/>
            <person name="Auch B."/>
            <person name="Kono T."/>
            <person name="Mallez S."/>
            <person name="Zhang Y."/>
            <person name="Obille A."/>
            <person name="Becker A."/>
            <person name="Abrahante J.E."/>
            <person name="Garbe J."/>
            <person name="Badalamenti J.P."/>
            <person name="Herman A."/>
            <person name="Mangelson H."/>
            <person name="Liachko I."/>
            <person name="Sullivan S."/>
            <person name="Sone E.D."/>
            <person name="Koren S."/>
            <person name="Silverstein K.A.T."/>
            <person name="Beckman K.B."/>
            <person name="Gohl D.M."/>
        </authorList>
    </citation>
    <scope>NUCLEOTIDE SEQUENCE</scope>
    <source>
        <strain evidence="2">Duluth1</strain>
        <tissue evidence="2">Whole animal</tissue>
    </source>
</reference>
<keyword evidence="3" id="KW-1185">Reference proteome</keyword>
<name>A0A9D3YC77_DREPO</name>
<dbReference type="EMBL" id="JAIWYP010000016">
    <property type="protein sequence ID" value="KAH3695760.1"/>
    <property type="molecule type" value="Genomic_DNA"/>
</dbReference>
<sequence>MAVIHLSHHTMKHSQKNSSPTGRQISTSKSRKMLKLSRTCWMLLNQGTGTLQHSYQNMIMGK</sequence>
<accession>A0A9D3YC77</accession>
<dbReference type="AlphaFoldDB" id="A0A9D3YC77"/>
<evidence type="ECO:0000313" key="2">
    <source>
        <dbReference type="EMBL" id="KAH3695760.1"/>
    </source>
</evidence>